<proteinExistence type="predicted"/>
<accession>A0A223CZZ9</accession>
<dbReference type="Gene3D" id="3.40.50.720">
    <property type="entry name" value="NAD(P)-binding Rossmann-like Domain"/>
    <property type="match status" value="1"/>
</dbReference>
<dbReference type="PANTHER" id="PTHR33303">
    <property type="entry name" value="CYTOPLASMIC PROTEIN-RELATED"/>
    <property type="match status" value="1"/>
</dbReference>
<evidence type="ECO:0000313" key="3">
    <source>
        <dbReference type="Proteomes" id="UP000214688"/>
    </source>
</evidence>
<dbReference type="AlphaFoldDB" id="A0A223CZZ9"/>
<dbReference type="SUPFAM" id="SSF51735">
    <property type="entry name" value="NAD(P)-binding Rossmann-fold domains"/>
    <property type="match status" value="1"/>
</dbReference>
<dbReference type="KEGG" id="tab:CIG75_08875"/>
<feature type="domain" description="CoA-binding" evidence="1">
    <location>
        <begin position="14"/>
        <end position="106"/>
    </location>
</feature>
<dbReference type="Proteomes" id="UP000214688">
    <property type="component" value="Chromosome"/>
</dbReference>
<organism evidence="2 3">
    <name type="scientific">Tumebacillus algifaecis</name>
    <dbReference type="NCBI Taxonomy" id="1214604"/>
    <lineage>
        <taxon>Bacteria</taxon>
        <taxon>Bacillati</taxon>
        <taxon>Bacillota</taxon>
        <taxon>Bacilli</taxon>
        <taxon>Bacillales</taxon>
        <taxon>Alicyclobacillaceae</taxon>
        <taxon>Tumebacillus</taxon>
    </lineage>
</organism>
<sequence length="144" mass="15743">MFQNPTDQQLVDLLQNSKTIAVVGLSGDPEKASYQVAAYEQSQGYEVVPINPTVESVLGRKAQHILTEVEGPIDIVNVFRRSGEVATIVDQAIEIGAKAVWTQLDIVDETAAKKAQDAGLVVVMDKCLKVEHRRLLGKENNDSK</sequence>
<keyword evidence="3" id="KW-1185">Reference proteome</keyword>
<dbReference type="EMBL" id="CP022657">
    <property type="protein sequence ID" value="ASS75079.1"/>
    <property type="molecule type" value="Genomic_DNA"/>
</dbReference>
<dbReference type="InterPro" id="IPR036291">
    <property type="entry name" value="NAD(P)-bd_dom_sf"/>
</dbReference>
<protein>
    <submittedName>
        <fullName evidence="2">CoA-binding protein</fullName>
    </submittedName>
</protein>
<evidence type="ECO:0000259" key="1">
    <source>
        <dbReference type="SMART" id="SM00881"/>
    </source>
</evidence>
<dbReference type="PANTHER" id="PTHR33303:SF2">
    <property type="entry name" value="COA-BINDING DOMAIN-CONTAINING PROTEIN"/>
    <property type="match status" value="1"/>
</dbReference>
<dbReference type="RefSeq" id="WP_094236328.1">
    <property type="nucleotide sequence ID" value="NZ_CP022657.1"/>
</dbReference>
<dbReference type="InterPro" id="IPR003781">
    <property type="entry name" value="CoA-bd"/>
</dbReference>
<gene>
    <name evidence="2" type="ORF">CIG75_08875</name>
</gene>
<dbReference type="Pfam" id="PF13380">
    <property type="entry name" value="CoA_binding_2"/>
    <property type="match status" value="1"/>
</dbReference>
<evidence type="ECO:0000313" key="2">
    <source>
        <dbReference type="EMBL" id="ASS75079.1"/>
    </source>
</evidence>
<dbReference type="SMART" id="SM00881">
    <property type="entry name" value="CoA_binding"/>
    <property type="match status" value="1"/>
</dbReference>
<reference evidence="2 3" key="1">
    <citation type="journal article" date="2015" name="Int. J. Syst. Evol. Microbiol.">
        <title>Tumebacillus algifaecis sp. nov., isolated from decomposing algal scum.</title>
        <authorList>
            <person name="Wu Y.F."/>
            <person name="Zhang B."/>
            <person name="Xing P."/>
            <person name="Wu Q.L."/>
            <person name="Liu S.J."/>
        </authorList>
    </citation>
    <scope>NUCLEOTIDE SEQUENCE [LARGE SCALE GENOMIC DNA]</scope>
    <source>
        <strain evidence="2 3">THMBR28</strain>
    </source>
</reference>
<name>A0A223CZZ9_9BACL</name>
<dbReference type="OrthoDB" id="9804695at2"/>